<dbReference type="Proteomes" id="UP000179283">
    <property type="component" value="Unassembled WGS sequence"/>
</dbReference>
<name>A0A1G2U735_9BACT</name>
<evidence type="ECO:0000313" key="1">
    <source>
        <dbReference type="EMBL" id="OHB04810.1"/>
    </source>
</evidence>
<evidence type="ECO:0000313" key="2">
    <source>
        <dbReference type="Proteomes" id="UP000179283"/>
    </source>
</evidence>
<gene>
    <name evidence="1" type="ORF">A2920_00105</name>
</gene>
<sequence>MLIIIVKYGYLVLDKLHQLRGDFMRRFNIEVTDSFYLRIERILSYIDGKVSNKDLASSAFMRLEWTLRQQASGRKIIAVDPRVTIPNSVEFNDNLAIKRTETV</sequence>
<dbReference type="EMBL" id="MHWD01000004">
    <property type="protein sequence ID" value="OHB04810.1"/>
    <property type="molecule type" value="Genomic_DNA"/>
</dbReference>
<accession>A0A1G2U735</accession>
<reference evidence="1 2" key="1">
    <citation type="journal article" date="2016" name="Nat. Commun.">
        <title>Thousands of microbial genomes shed light on interconnected biogeochemical processes in an aquifer system.</title>
        <authorList>
            <person name="Anantharaman K."/>
            <person name="Brown C.T."/>
            <person name="Hug L.A."/>
            <person name="Sharon I."/>
            <person name="Castelle C.J."/>
            <person name="Probst A.J."/>
            <person name="Thomas B.C."/>
            <person name="Singh A."/>
            <person name="Wilkins M.J."/>
            <person name="Karaoz U."/>
            <person name="Brodie E.L."/>
            <person name="Williams K.H."/>
            <person name="Hubbard S.S."/>
            <person name="Banfield J.F."/>
        </authorList>
    </citation>
    <scope>NUCLEOTIDE SEQUENCE [LARGE SCALE GENOMIC DNA]</scope>
</reference>
<protein>
    <submittedName>
        <fullName evidence="1">Uncharacterized protein</fullName>
    </submittedName>
</protein>
<dbReference type="AlphaFoldDB" id="A0A1G2U735"/>
<proteinExistence type="predicted"/>
<comment type="caution">
    <text evidence="1">The sequence shown here is derived from an EMBL/GenBank/DDBJ whole genome shotgun (WGS) entry which is preliminary data.</text>
</comment>
<organism evidence="1 2">
    <name type="scientific">Candidatus Zambryskibacteria bacterium RIFCSPLOWO2_01_FULL_43_17</name>
    <dbReference type="NCBI Taxonomy" id="1802760"/>
    <lineage>
        <taxon>Bacteria</taxon>
        <taxon>Candidatus Zambryskiibacteriota</taxon>
    </lineage>
</organism>